<proteinExistence type="predicted"/>
<dbReference type="Proteomes" id="UP001217918">
    <property type="component" value="Unassembled WGS sequence"/>
</dbReference>
<evidence type="ECO:0000256" key="1">
    <source>
        <dbReference type="SAM" id="SignalP"/>
    </source>
</evidence>
<dbReference type="PANTHER" id="PTHR34618:SF4">
    <property type="entry name" value="CAS1"/>
    <property type="match status" value="1"/>
</dbReference>
<dbReference type="AlphaFoldDB" id="A0AAD9I0B5"/>
<name>A0AAD9I0B5_9PEZI</name>
<dbReference type="Pfam" id="PF11327">
    <property type="entry name" value="Egh16-like"/>
    <property type="match status" value="1"/>
</dbReference>
<keyword evidence="1" id="KW-0732">Signal</keyword>
<comment type="caution">
    <text evidence="2">The sequence shown here is derived from an EMBL/GenBank/DDBJ whole genome shotgun (WGS) entry which is preliminary data.</text>
</comment>
<gene>
    <name evidence="2" type="ORF">P8C59_002798</name>
</gene>
<accession>A0AAD9I0B5</accession>
<evidence type="ECO:0000313" key="2">
    <source>
        <dbReference type="EMBL" id="KAK2068135.1"/>
    </source>
</evidence>
<evidence type="ECO:0000313" key="3">
    <source>
        <dbReference type="Proteomes" id="UP001217918"/>
    </source>
</evidence>
<dbReference type="InterPro" id="IPR021476">
    <property type="entry name" value="Egh16-like"/>
</dbReference>
<feature type="signal peptide" evidence="1">
    <location>
        <begin position="1"/>
        <end position="19"/>
    </location>
</feature>
<dbReference type="PANTHER" id="PTHR34618">
    <property type="entry name" value="SURFACE PROTEIN MAS1, PUTATIVE-RELATED"/>
    <property type="match status" value="1"/>
</dbReference>
<feature type="chain" id="PRO_5042186811" evidence="1">
    <location>
        <begin position="20"/>
        <end position="242"/>
    </location>
</feature>
<organism evidence="2 3">
    <name type="scientific">Phyllachora maydis</name>
    <dbReference type="NCBI Taxonomy" id="1825666"/>
    <lineage>
        <taxon>Eukaryota</taxon>
        <taxon>Fungi</taxon>
        <taxon>Dikarya</taxon>
        <taxon>Ascomycota</taxon>
        <taxon>Pezizomycotina</taxon>
        <taxon>Sordariomycetes</taxon>
        <taxon>Sordariomycetidae</taxon>
        <taxon>Phyllachorales</taxon>
        <taxon>Phyllachoraceae</taxon>
        <taxon>Phyllachora</taxon>
    </lineage>
</organism>
<reference evidence="2" key="1">
    <citation type="journal article" date="2023" name="Mol. Plant Microbe Interact.">
        <title>Elucidating the Obligate Nature and Biological Capacity of an Invasive Fungal Corn Pathogen.</title>
        <authorList>
            <person name="MacCready J.S."/>
            <person name="Roggenkamp E.M."/>
            <person name="Gdanetz K."/>
            <person name="Chilvers M.I."/>
        </authorList>
    </citation>
    <scope>NUCLEOTIDE SEQUENCE</scope>
    <source>
        <strain evidence="2">PM02</strain>
    </source>
</reference>
<protein>
    <submittedName>
        <fullName evidence="2">Uncharacterized protein</fullName>
    </submittedName>
</protein>
<dbReference type="EMBL" id="JAQQPM010000002">
    <property type="protein sequence ID" value="KAK2068135.1"/>
    <property type="molecule type" value="Genomic_DNA"/>
</dbReference>
<keyword evidence="3" id="KW-1185">Reference proteome</keyword>
<sequence>MFSSAVLTSVLASVALVSAQGTVILVSGDLGGNTTSLSFSAGQTAMDTAVTMFDAKDIKTDGLGKTMDGKPIVRDFKAILKDYGATLPQVSDGGPVMGLWRADNAAGGGPLRAILDTTCTGHFSNGTELPVITQIPGEVGTIQAVGVDGRPQTFPFAFTVSRNVRCEGNDEGIAPNCMIKVANGNGYGAIFAIQQRLTGKNGELPPAVLPSYDYAGPAPYNPNPNAHMAAAAAAPQTCNAPA</sequence>